<accession>A0A4R1FAT7</accession>
<feature type="domain" description="CBS" evidence="12">
    <location>
        <begin position="509"/>
        <end position="567"/>
    </location>
</feature>
<dbReference type="CDD" id="cd00400">
    <property type="entry name" value="Voltage_gated_ClC"/>
    <property type="match status" value="1"/>
</dbReference>
<feature type="transmembrane region" description="Helical" evidence="11">
    <location>
        <begin position="269"/>
        <end position="290"/>
    </location>
</feature>
<dbReference type="OrthoDB" id="9767361at2"/>
<feature type="transmembrane region" description="Helical" evidence="11">
    <location>
        <begin position="226"/>
        <end position="249"/>
    </location>
</feature>
<dbReference type="InterPro" id="IPR050368">
    <property type="entry name" value="ClC-type_chloride_channel"/>
</dbReference>
<feature type="transmembrane region" description="Helical" evidence="11">
    <location>
        <begin position="396"/>
        <end position="414"/>
    </location>
</feature>
<evidence type="ECO:0000256" key="11">
    <source>
        <dbReference type="SAM" id="Phobius"/>
    </source>
</evidence>
<dbReference type="PANTHER" id="PTHR43427:SF6">
    <property type="entry name" value="CHLORIDE CHANNEL PROTEIN CLC-E"/>
    <property type="match status" value="1"/>
</dbReference>
<reference evidence="13 14" key="1">
    <citation type="submission" date="2019-03" db="EMBL/GenBank/DDBJ databases">
        <title>Genomic Encyclopedia of Type Strains, Phase IV (KMG-IV): sequencing the most valuable type-strain genomes for metagenomic binning, comparative biology and taxonomic classification.</title>
        <authorList>
            <person name="Goeker M."/>
        </authorList>
    </citation>
    <scope>NUCLEOTIDE SEQUENCE [LARGE SCALE GENOMIC DNA]</scope>
    <source>
        <strain evidence="13 14">DSM 24830</strain>
    </source>
</reference>
<dbReference type="Gene3D" id="3.10.580.10">
    <property type="entry name" value="CBS-domain"/>
    <property type="match status" value="1"/>
</dbReference>
<evidence type="ECO:0000256" key="10">
    <source>
        <dbReference type="PROSITE-ProRule" id="PRU00703"/>
    </source>
</evidence>
<dbReference type="GO" id="GO:0034707">
    <property type="term" value="C:chloride channel complex"/>
    <property type="evidence" value="ECO:0007669"/>
    <property type="project" value="UniProtKB-KW"/>
</dbReference>
<evidence type="ECO:0000256" key="6">
    <source>
        <dbReference type="ARBA" id="ARBA00023136"/>
    </source>
</evidence>
<feature type="transmembrane region" description="Helical" evidence="11">
    <location>
        <begin position="12"/>
        <end position="39"/>
    </location>
</feature>
<feature type="transmembrane region" description="Helical" evidence="11">
    <location>
        <begin position="195"/>
        <end position="214"/>
    </location>
</feature>
<evidence type="ECO:0000256" key="2">
    <source>
        <dbReference type="ARBA" id="ARBA00022448"/>
    </source>
</evidence>
<dbReference type="Pfam" id="PF00571">
    <property type="entry name" value="CBS"/>
    <property type="match status" value="1"/>
</dbReference>
<dbReference type="Gene3D" id="1.10.3080.10">
    <property type="entry name" value="Clc chloride channel"/>
    <property type="match status" value="1"/>
</dbReference>
<keyword evidence="5" id="KW-0406">Ion transport</keyword>
<evidence type="ECO:0000313" key="14">
    <source>
        <dbReference type="Proteomes" id="UP000294887"/>
    </source>
</evidence>
<evidence type="ECO:0000256" key="9">
    <source>
        <dbReference type="ARBA" id="ARBA00023303"/>
    </source>
</evidence>
<dbReference type="SUPFAM" id="SSF81340">
    <property type="entry name" value="Clc chloride channel"/>
    <property type="match status" value="1"/>
</dbReference>
<keyword evidence="4 11" id="KW-1133">Transmembrane helix</keyword>
<dbReference type="RefSeq" id="WP_131904705.1">
    <property type="nucleotide sequence ID" value="NZ_BAAAFU010000008.1"/>
</dbReference>
<evidence type="ECO:0000256" key="8">
    <source>
        <dbReference type="ARBA" id="ARBA00023214"/>
    </source>
</evidence>
<evidence type="ECO:0000256" key="7">
    <source>
        <dbReference type="ARBA" id="ARBA00023173"/>
    </source>
</evidence>
<dbReference type="Proteomes" id="UP000294887">
    <property type="component" value="Unassembled WGS sequence"/>
</dbReference>
<feature type="transmembrane region" description="Helical" evidence="11">
    <location>
        <begin position="337"/>
        <end position="356"/>
    </location>
</feature>
<dbReference type="Pfam" id="PF00654">
    <property type="entry name" value="Voltage_CLC"/>
    <property type="match status" value="1"/>
</dbReference>
<keyword evidence="3 11" id="KW-0812">Transmembrane</keyword>
<dbReference type="InterPro" id="IPR046342">
    <property type="entry name" value="CBS_dom_sf"/>
</dbReference>
<evidence type="ECO:0000313" key="13">
    <source>
        <dbReference type="EMBL" id="TCJ89048.1"/>
    </source>
</evidence>
<dbReference type="PRINTS" id="PR00762">
    <property type="entry name" value="CLCHANNEL"/>
</dbReference>
<organism evidence="13 14">
    <name type="scientific">Cocleimonas flava</name>
    <dbReference type="NCBI Taxonomy" id="634765"/>
    <lineage>
        <taxon>Bacteria</taxon>
        <taxon>Pseudomonadati</taxon>
        <taxon>Pseudomonadota</taxon>
        <taxon>Gammaproteobacteria</taxon>
        <taxon>Thiotrichales</taxon>
        <taxon>Thiotrichaceae</taxon>
        <taxon>Cocleimonas</taxon>
    </lineage>
</organism>
<dbReference type="InterPro" id="IPR000644">
    <property type="entry name" value="CBS_dom"/>
</dbReference>
<evidence type="ECO:0000256" key="3">
    <source>
        <dbReference type="ARBA" id="ARBA00022692"/>
    </source>
</evidence>
<dbReference type="PROSITE" id="PS51371">
    <property type="entry name" value="CBS"/>
    <property type="match status" value="1"/>
</dbReference>
<dbReference type="AlphaFoldDB" id="A0A4R1FAT7"/>
<dbReference type="EMBL" id="SMFQ01000002">
    <property type="protein sequence ID" value="TCJ89048.1"/>
    <property type="molecule type" value="Genomic_DNA"/>
</dbReference>
<keyword evidence="14" id="KW-1185">Reference proteome</keyword>
<dbReference type="SUPFAM" id="SSF54631">
    <property type="entry name" value="CBS-domain pair"/>
    <property type="match status" value="1"/>
</dbReference>
<keyword evidence="9" id="KW-0407">Ion channel</keyword>
<keyword evidence="8" id="KW-0868">Chloride</keyword>
<evidence type="ECO:0000259" key="12">
    <source>
        <dbReference type="PROSITE" id="PS51371"/>
    </source>
</evidence>
<dbReference type="PANTHER" id="PTHR43427">
    <property type="entry name" value="CHLORIDE CHANNEL PROTEIN CLC-E"/>
    <property type="match status" value="1"/>
</dbReference>
<dbReference type="InterPro" id="IPR001807">
    <property type="entry name" value="ClC"/>
</dbReference>
<dbReference type="InterPro" id="IPR014743">
    <property type="entry name" value="Cl-channel_core"/>
</dbReference>
<keyword evidence="7" id="KW-0869">Chloride channel</keyword>
<keyword evidence="2" id="KW-0813">Transport</keyword>
<feature type="transmembrane region" description="Helical" evidence="11">
    <location>
        <begin position="311"/>
        <end position="331"/>
    </location>
</feature>
<sequence length="575" mass="61317">MTSDVTFIRISYRIIVLTLLALTLGSIASLAAIAFIEAVDWMNDVLLISPRSRIQLNNPFLLTAATVLVPTIGGLIVGFLIQKLTIEKRPLGPADAIKAVQLRTFLPDTRSGFVSTLASLVSLGSGASVGQYGPMVYMGAIAGNFASRLKLDIPNIQTIAIACGVAAAISTAFNAPIAGLVFAHEVILRHYSLQAFAPTTVASATGYVFANIIFDSPPLFLVHFDGVAFGYEFLLFAILGLVCAFLAVIFMRLLASTSAFSEKLSLPTIFKPAIAGLAVGIIALQLPDVLGIGKEALRFATIEGAFSSGELILLLIAKMVLTALCLGFGFAGGVFSPSLLIGILFGTLCWTLLDFISIPNSGVVVYAICAMMALTSPIIGAPLTTILIVFELTHNYDLTIAAMVSVVFANLLAYRLHGRSIFDVVLASKGVDLSSGRDRAMLENINILTLDNTDFANLKDTYSIEESLIQLKQVGRSAGAITNHNNIYLGVVRTIDLIGEESQAITNLIRKDMPVLNEKTSLWQAMSALEGFTGEAVPIVDSSNGELIGMVPESELITAYQKIANDIRDEENEGI</sequence>
<dbReference type="GO" id="GO:0005254">
    <property type="term" value="F:chloride channel activity"/>
    <property type="evidence" value="ECO:0007669"/>
    <property type="project" value="UniProtKB-KW"/>
</dbReference>
<feature type="transmembrane region" description="Helical" evidence="11">
    <location>
        <begin position="59"/>
        <end position="81"/>
    </location>
</feature>
<comment type="caution">
    <text evidence="13">The sequence shown here is derived from an EMBL/GenBank/DDBJ whole genome shotgun (WGS) entry which is preliminary data.</text>
</comment>
<gene>
    <name evidence="13" type="ORF">EV695_0909</name>
</gene>
<keyword evidence="6 11" id="KW-0472">Membrane</keyword>
<keyword evidence="10" id="KW-0129">CBS domain</keyword>
<protein>
    <submittedName>
        <fullName evidence="13">CIC family chloride channel protein</fullName>
    </submittedName>
</protein>
<feature type="transmembrane region" description="Helical" evidence="11">
    <location>
        <begin position="363"/>
        <end position="390"/>
    </location>
</feature>
<feature type="transmembrane region" description="Helical" evidence="11">
    <location>
        <begin position="158"/>
        <end position="183"/>
    </location>
</feature>
<evidence type="ECO:0000256" key="1">
    <source>
        <dbReference type="ARBA" id="ARBA00004141"/>
    </source>
</evidence>
<proteinExistence type="predicted"/>
<evidence type="ECO:0000256" key="5">
    <source>
        <dbReference type="ARBA" id="ARBA00023065"/>
    </source>
</evidence>
<comment type="subcellular location">
    <subcellularLocation>
        <location evidence="1">Membrane</location>
        <topology evidence="1">Multi-pass membrane protein</topology>
    </subcellularLocation>
</comment>
<name>A0A4R1FAT7_9GAMM</name>
<evidence type="ECO:0000256" key="4">
    <source>
        <dbReference type="ARBA" id="ARBA00022989"/>
    </source>
</evidence>